<keyword evidence="1" id="KW-0489">Methyltransferase</keyword>
<dbReference type="InParanoid" id="G3JV10"/>
<dbReference type="KEGG" id="cmt:CCM_09647"/>
<reference evidence="1 2" key="1">
    <citation type="journal article" date="2011" name="Genome Biol.">
        <title>Genome sequence of the insect pathogenic fungus Cordyceps militaris, a valued traditional Chinese medicine.</title>
        <authorList>
            <person name="Zheng P."/>
            <person name="Xia Y."/>
            <person name="Xiao G."/>
            <person name="Xiong C."/>
            <person name="Hu X."/>
            <person name="Zhang S."/>
            <person name="Zheng H."/>
            <person name="Huang Y."/>
            <person name="Zhou Y."/>
            <person name="Wang S."/>
            <person name="Zhao G.P."/>
            <person name="Liu X."/>
            <person name="St Leger R.J."/>
            <person name="Wang C."/>
        </authorList>
    </citation>
    <scope>NUCLEOTIDE SEQUENCE [LARGE SCALE GENOMIC DNA]</scope>
    <source>
        <strain evidence="1 2">CM01</strain>
    </source>
</reference>
<gene>
    <name evidence="1" type="ORF">CCM_09647</name>
</gene>
<dbReference type="eggNOG" id="KOG2497">
    <property type="taxonomic scope" value="Eukaryota"/>
</dbReference>
<dbReference type="InterPro" id="IPR019410">
    <property type="entry name" value="Methyltransf_16"/>
</dbReference>
<dbReference type="GO" id="GO:0005737">
    <property type="term" value="C:cytoplasm"/>
    <property type="evidence" value="ECO:0007669"/>
    <property type="project" value="TreeGrafter"/>
</dbReference>
<dbReference type="Pfam" id="PF10294">
    <property type="entry name" value="Methyltransf_16"/>
    <property type="match status" value="1"/>
</dbReference>
<dbReference type="InterPro" id="IPR029063">
    <property type="entry name" value="SAM-dependent_MTases_sf"/>
</dbReference>
<dbReference type="PANTHER" id="PTHR14614">
    <property type="entry name" value="HEPATOCELLULAR CARCINOMA-ASSOCIATED ANTIGEN"/>
    <property type="match status" value="1"/>
</dbReference>
<dbReference type="PANTHER" id="PTHR14614:SF130">
    <property type="entry name" value="PROTEIN-LYSINE N-METHYLTRANSFERASE EEF2KMT"/>
    <property type="match status" value="1"/>
</dbReference>
<dbReference type="OMA" id="PIRTYRI"/>
<dbReference type="FunCoup" id="G3JV10">
    <property type="interactions" value="470"/>
</dbReference>
<dbReference type="STRING" id="983644.G3JV10"/>
<dbReference type="VEuPathDB" id="FungiDB:CCM_09647"/>
<keyword evidence="1" id="KW-0808">Transferase</keyword>
<proteinExistence type="predicted"/>
<dbReference type="SMR" id="G3JV10"/>
<dbReference type="Proteomes" id="UP000001610">
    <property type="component" value="Unassembled WGS sequence"/>
</dbReference>
<sequence length="337" mass="37209">MARWQASVDKFCYQYLQLEAEPSLPPAELLKLPDAQETLYERAFADSLPYLPPQRYRLRVLKALVAAIENSIDDWEQYALSDNLMSALTTLLATPLPCEIYAAQQKCYVTYKLSLLPPAVPPPTLTLLENRTLISAGGTTGLRTWEAALHLGQFLCERPALVRGKRVLELGTGTGYLSLLCARHLGSSHVVASDGSDEVLGNLPNNFFLNGLQDASAQIAAMKLIWGHALVGGEELRWNGGRAVDVVLGADITYDNNVIHSLVATLVDIFALYPSVEVYIAATKRNHATFEVFLDACRAIQLSVEDLHYSVTPREEQTGPFYNDQVEIQAYKINNVA</sequence>
<dbReference type="EMBL" id="JH126408">
    <property type="protein sequence ID" value="EGX87686.1"/>
    <property type="molecule type" value="Genomic_DNA"/>
</dbReference>
<dbReference type="AlphaFoldDB" id="G3JV10"/>
<dbReference type="CDD" id="cd02440">
    <property type="entry name" value="AdoMet_MTases"/>
    <property type="match status" value="1"/>
</dbReference>
<dbReference type="HOGENOM" id="CLU_038942_1_2_1"/>
<dbReference type="SUPFAM" id="SSF53335">
    <property type="entry name" value="S-adenosyl-L-methionine-dependent methyltransferases"/>
    <property type="match status" value="1"/>
</dbReference>
<keyword evidence="2" id="KW-1185">Reference proteome</keyword>
<dbReference type="GO" id="GO:0008757">
    <property type="term" value="F:S-adenosylmethionine-dependent methyltransferase activity"/>
    <property type="evidence" value="ECO:0007669"/>
    <property type="project" value="UniProtKB-ARBA"/>
</dbReference>
<dbReference type="GO" id="GO:0032259">
    <property type="term" value="P:methylation"/>
    <property type="evidence" value="ECO:0007669"/>
    <property type="project" value="UniProtKB-KW"/>
</dbReference>
<dbReference type="RefSeq" id="XP_006674843.1">
    <property type="nucleotide sequence ID" value="XM_006674780.1"/>
</dbReference>
<accession>G3JV10</accession>
<dbReference type="GeneID" id="18171649"/>
<evidence type="ECO:0000313" key="2">
    <source>
        <dbReference type="Proteomes" id="UP000001610"/>
    </source>
</evidence>
<dbReference type="Gene3D" id="3.40.50.150">
    <property type="entry name" value="Vaccinia Virus protein VP39"/>
    <property type="match status" value="1"/>
</dbReference>
<evidence type="ECO:0000313" key="1">
    <source>
        <dbReference type="EMBL" id="EGX87686.1"/>
    </source>
</evidence>
<organism evidence="1 2">
    <name type="scientific">Cordyceps militaris (strain CM01)</name>
    <name type="common">Caterpillar fungus</name>
    <dbReference type="NCBI Taxonomy" id="983644"/>
    <lineage>
        <taxon>Eukaryota</taxon>
        <taxon>Fungi</taxon>
        <taxon>Dikarya</taxon>
        <taxon>Ascomycota</taxon>
        <taxon>Pezizomycotina</taxon>
        <taxon>Sordariomycetes</taxon>
        <taxon>Hypocreomycetidae</taxon>
        <taxon>Hypocreales</taxon>
        <taxon>Cordycipitaceae</taxon>
        <taxon>Cordyceps</taxon>
    </lineage>
</organism>
<protein>
    <submittedName>
        <fullName evidence="1">Methyltransferase-16, putative</fullName>
    </submittedName>
</protein>
<name>G3JV10_CORMM</name>
<dbReference type="OrthoDB" id="194386at2759"/>